<accession>A0A426X9L0</accession>
<evidence type="ECO:0000259" key="8">
    <source>
        <dbReference type="PROSITE" id="PS50850"/>
    </source>
</evidence>
<feature type="region of interest" description="Disordered" evidence="6">
    <location>
        <begin position="1"/>
        <end position="110"/>
    </location>
</feature>
<evidence type="ECO:0000256" key="6">
    <source>
        <dbReference type="SAM" id="MobiDB-lite"/>
    </source>
</evidence>
<dbReference type="AlphaFoldDB" id="A0A426X9L0"/>
<reference evidence="9 10" key="1">
    <citation type="journal article" date="2014" name="Agronomy (Basel)">
        <title>A Draft Genome Sequence for Ensete ventricosum, the Drought-Tolerant Tree Against Hunger.</title>
        <authorList>
            <person name="Harrison J."/>
            <person name="Moore K.A."/>
            <person name="Paszkiewicz K."/>
            <person name="Jones T."/>
            <person name="Grant M."/>
            <person name="Ambacheew D."/>
            <person name="Muzemil S."/>
            <person name="Studholme D.J."/>
        </authorList>
    </citation>
    <scope>NUCLEOTIDE SEQUENCE [LARGE SCALE GENOMIC DNA]</scope>
</reference>
<dbReference type="SUPFAM" id="SSF103473">
    <property type="entry name" value="MFS general substrate transporter"/>
    <property type="match status" value="1"/>
</dbReference>
<keyword evidence="3 7" id="KW-0812">Transmembrane</keyword>
<dbReference type="PANTHER" id="PTHR23503">
    <property type="entry name" value="SOLUTE CARRIER FAMILY 2"/>
    <property type="match status" value="1"/>
</dbReference>
<name>A0A426X9L0_ENSVE</name>
<evidence type="ECO:0000256" key="7">
    <source>
        <dbReference type="SAM" id="Phobius"/>
    </source>
</evidence>
<evidence type="ECO:0000256" key="1">
    <source>
        <dbReference type="ARBA" id="ARBA00004141"/>
    </source>
</evidence>
<evidence type="ECO:0000256" key="5">
    <source>
        <dbReference type="ARBA" id="ARBA00023136"/>
    </source>
</evidence>
<feature type="transmembrane region" description="Helical" evidence="7">
    <location>
        <begin position="160"/>
        <end position="179"/>
    </location>
</feature>
<evidence type="ECO:0000313" key="9">
    <source>
        <dbReference type="EMBL" id="RRT36128.1"/>
    </source>
</evidence>
<keyword evidence="4 7" id="KW-1133">Transmembrane helix</keyword>
<evidence type="ECO:0000256" key="4">
    <source>
        <dbReference type="ARBA" id="ARBA00022989"/>
    </source>
</evidence>
<gene>
    <name evidence="9" type="ORF">B296_00033007</name>
</gene>
<protein>
    <recommendedName>
        <fullName evidence="8">Major facilitator superfamily (MFS) profile domain-containing protein</fullName>
    </recommendedName>
</protein>
<evidence type="ECO:0000256" key="3">
    <source>
        <dbReference type="ARBA" id="ARBA00022692"/>
    </source>
</evidence>
<dbReference type="PROSITE" id="PS00216">
    <property type="entry name" value="SUGAR_TRANSPORT_1"/>
    <property type="match status" value="1"/>
</dbReference>
<proteinExistence type="predicted"/>
<sequence length="242" mass="26046">MGKGNDGQSREISDDREEWQASANDNGWRDAGDGSYTNGVEDGAWKEGEGNRKQQSDRGDDRKNYDGKSKMGRNVISAGGARELQRRVSTGRAPFPGLSGDTGGGGRETERTLAGKATADASPLSLSTQIQMLALRVVNEPLESISLDLGFTGNTLAEGLVVSMCLGGALIGCLFSGLISDGIGRRRSFQLSALPMIIGASLRWRVCFWVSTVPAAFLALCMEFCAESPHWLYKVIFCMIVR</sequence>
<keyword evidence="5 7" id="KW-0472">Membrane</keyword>
<dbReference type="PANTHER" id="PTHR23503:SF8">
    <property type="entry name" value="FACILITATED GLUCOSE TRANSPORTER PROTEIN 1"/>
    <property type="match status" value="1"/>
</dbReference>
<dbReference type="InterPro" id="IPR005828">
    <property type="entry name" value="MFS_sugar_transport-like"/>
</dbReference>
<feature type="compositionally biased region" description="Basic and acidic residues" evidence="6">
    <location>
        <begin position="43"/>
        <end position="69"/>
    </location>
</feature>
<dbReference type="Pfam" id="PF00083">
    <property type="entry name" value="Sugar_tr"/>
    <property type="match status" value="1"/>
</dbReference>
<dbReference type="InterPro" id="IPR005829">
    <property type="entry name" value="Sugar_transporter_CS"/>
</dbReference>
<comment type="subcellular location">
    <subcellularLocation>
        <location evidence="1">Membrane</location>
        <topology evidence="1">Multi-pass membrane protein</topology>
    </subcellularLocation>
</comment>
<comment type="caution">
    <text evidence="9">The sequence shown here is derived from an EMBL/GenBank/DDBJ whole genome shotgun (WGS) entry which is preliminary data.</text>
</comment>
<dbReference type="InterPro" id="IPR045263">
    <property type="entry name" value="GLUT"/>
</dbReference>
<dbReference type="InterPro" id="IPR036259">
    <property type="entry name" value="MFS_trans_sf"/>
</dbReference>
<dbReference type="EMBL" id="AMZH03024034">
    <property type="protein sequence ID" value="RRT36128.1"/>
    <property type="molecule type" value="Genomic_DNA"/>
</dbReference>
<dbReference type="Gene3D" id="1.20.1250.20">
    <property type="entry name" value="MFS general substrate transporter like domains"/>
    <property type="match status" value="2"/>
</dbReference>
<evidence type="ECO:0000313" key="10">
    <source>
        <dbReference type="Proteomes" id="UP000287651"/>
    </source>
</evidence>
<dbReference type="InterPro" id="IPR020846">
    <property type="entry name" value="MFS_dom"/>
</dbReference>
<organism evidence="9 10">
    <name type="scientific">Ensete ventricosum</name>
    <name type="common">Abyssinian banana</name>
    <name type="synonym">Musa ensete</name>
    <dbReference type="NCBI Taxonomy" id="4639"/>
    <lineage>
        <taxon>Eukaryota</taxon>
        <taxon>Viridiplantae</taxon>
        <taxon>Streptophyta</taxon>
        <taxon>Embryophyta</taxon>
        <taxon>Tracheophyta</taxon>
        <taxon>Spermatophyta</taxon>
        <taxon>Magnoliopsida</taxon>
        <taxon>Liliopsida</taxon>
        <taxon>Zingiberales</taxon>
        <taxon>Musaceae</taxon>
        <taxon>Ensete</taxon>
    </lineage>
</organism>
<dbReference type="GO" id="GO:0015149">
    <property type="term" value="F:hexose transmembrane transporter activity"/>
    <property type="evidence" value="ECO:0007669"/>
    <property type="project" value="TreeGrafter"/>
</dbReference>
<feature type="domain" description="Major facilitator superfamily (MFS) profile" evidence="8">
    <location>
        <begin position="120"/>
        <end position="242"/>
    </location>
</feature>
<dbReference type="Proteomes" id="UP000287651">
    <property type="component" value="Unassembled WGS sequence"/>
</dbReference>
<keyword evidence="2" id="KW-0813">Transport</keyword>
<dbReference type="PROSITE" id="PS50850">
    <property type="entry name" value="MFS"/>
    <property type="match status" value="1"/>
</dbReference>
<evidence type="ECO:0000256" key="2">
    <source>
        <dbReference type="ARBA" id="ARBA00022448"/>
    </source>
</evidence>
<dbReference type="GO" id="GO:0016020">
    <property type="term" value="C:membrane"/>
    <property type="evidence" value="ECO:0007669"/>
    <property type="project" value="UniProtKB-SubCell"/>
</dbReference>